<keyword evidence="2" id="KW-0812">Transmembrane</keyword>
<feature type="region of interest" description="Disordered" evidence="3">
    <location>
        <begin position="1"/>
        <end position="65"/>
    </location>
</feature>
<dbReference type="CDD" id="cd17336">
    <property type="entry name" value="MFS_SLCO_OATP"/>
    <property type="match status" value="1"/>
</dbReference>
<reference evidence="4 5" key="1">
    <citation type="submission" date="2024-08" db="EMBL/GenBank/DDBJ databases">
        <authorList>
            <person name="Cucini C."/>
            <person name="Frati F."/>
        </authorList>
    </citation>
    <scope>NUCLEOTIDE SEQUENCE [LARGE SCALE GENOMIC DNA]</scope>
</reference>
<feature type="transmembrane region" description="Helical" evidence="2">
    <location>
        <begin position="292"/>
        <end position="310"/>
    </location>
</feature>
<feature type="transmembrane region" description="Helical" evidence="2">
    <location>
        <begin position="629"/>
        <end position="646"/>
    </location>
</feature>
<evidence type="ECO:0000256" key="3">
    <source>
        <dbReference type="SAM" id="MobiDB-lite"/>
    </source>
</evidence>
<sequence>MDNLGYSNSQEDGSHGTYEQNGTLEKTQSANGFNSSLHRPNGNSKIIESENQPRSEEDGQSSSISPGRCGIFCWKPQWLQRFPTRNWFIALFLVAASIKGMSGSYYPATISSMEKRLKLSTETIGYIGTGNEVSQMLLALVLSYAGGKGHRPRWIAVGLLCSSVAYSLYAMPHLLYGPGNEALSLTAEYFEQFHNTSDVTTVIDNKTSLFESKKDLTATTVCNPNHSPHISSEFDCDLGDDSVIPTMLIFFGNFIAGIGSVLFYTLAGPYIDDHMRPVKAPLIIAVTGSVRQAGPLIGWIVAYVCLRIYVSPTLTPLITNKDDRWLGAWWLGWVLYLVPMGLLAGLMSLFPRILRTSNKKNKAEVNVDMNGANGPTIIVQSDNEPSKTEPIYQKCEKEDLSFLASIKDLMMNKINLWNNLGILFYGFAISGFGTYFPKYLEIVLKQNSADAALTTGASSISFQVAGLLFSGFLISKYKLRARTLVSVNIAVGLFMIAVLLSFPHLVCEQGQVVDTKTMSPSIFANNHSPANEFDSNRSWGNGTSHYGSGPGVAAGGAQLQQSCSSDCNCASGQITPVCYQDKQLMFYSACHAGCKSYDATSQLFTDCSCLPSPELTLSLGKCVDPASCYYTFVILIALMAMLRFGSSFGRIGNVLIPYRCVDRSQKSLASGLSFLMWSVVSIPSPIVYGKIIDSTCLLWGSKCGERGNCLLYDDVKFAYAMATTAAGLSLLGLACDCIMWYYVKDLKLYGEEENEEEK</sequence>
<dbReference type="EMBL" id="CAXLJM020000024">
    <property type="protein sequence ID" value="CAL8090215.1"/>
    <property type="molecule type" value="Genomic_DNA"/>
</dbReference>
<evidence type="ECO:0000313" key="5">
    <source>
        <dbReference type="Proteomes" id="UP001642540"/>
    </source>
</evidence>
<keyword evidence="2" id="KW-0813">Transport</keyword>
<feature type="compositionally biased region" description="Basic and acidic residues" evidence="3">
    <location>
        <begin position="47"/>
        <end position="57"/>
    </location>
</feature>
<feature type="transmembrane region" description="Helical" evidence="2">
    <location>
        <begin position="667"/>
        <end position="688"/>
    </location>
</feature>
<dbReference type="PANTHER" id="PTHR11388:SF76">
    <property type="entry name" value="SOLUTE CARRIER ORGANIC ANION TRANSPORTER FAMILY MEMBER"/>
    <property type="match status" value="1"/>
</dbReference>
<evidence type="ECO:0000256" key="2">
    <source>
        <dbReference type="RuleBase" id="RU362056"/>
    </source>
</evidence>
<keyword evidence="2" id="KW-1133">Transmembrane helix</keyword>
<organism evidence="4 5">
    <name type="scientific">Orchesella dallaii</name>
    <dbReference type="NCBI Taxonomy" id="48710"/>
    <lineage>
        <taxon>Eukaryota</taxon>
        <taxon>Metazoa</taxon>
        <taxon>Ecdysozoa</taxon>
        <taxon>Arthropoda</taxon>
        <taxon>Hexapoda</taxon>
        <taxon>Collembola</taxon>
        <taxon>Entomobryomorpha</taxon>
        <taxon>Entomobryoidea</taxon>
        <taxon>Orchesellidae</taxon>
        <taxon>Orchesellinae</taxon>
        <taxon>Orchesella</taxon>
    </lineage>
</organism>
<dbReference type="PANTHER" id="PTHR11388">
    <property type="entry name" value="ORGANIC ANION TRANSPORTER"/>
    <property type="match status" value="1"/>
</dbReference>
<feature type="transmembrane region" description="Helical" evidence="2">
    <location>
        <begin position="126"/>
        <end position="147"/>
    </location>
</feature>
<comment type="caution">
    <text evidence="4">The sequence shown here is derived from an EMBL/GenBank/DDBJ whole genome shotgun (WGS) entry which is preliminary data.</text>
</comment>
<dbReference type="InterPro" id="IPR036259">
    <property type="entry name" value="MFS_trans_sf"/>
</dbReference>
<protein>
    <recommendedName>
        <fullName evidence="2">Solute carrier organic anion transporter family member</fullName>
    </recommendedName>
</protein>
<feature type="transmembrane region" description="Helical" evidence="2">
    <location>
        <begin position="717"/>
        <end position="743"/>
    </location>
</feature>
<dbReference type="NCBIfam" id="TIGR00805">
    <property type="entry name" value="oat"/>
    <property type="match status" value="1"/>
</dbReference>
<proteinExistence type="inferred from homology"/>
<feature type="transmembrane region" description="Helical" evidence="2">
    <location>
        <begin position="416"/>
        <end position="436"/>
    </location>
</feature>
<feature type="transmembrane region" description="Helical" evidence="2">
    <location>
        <begin position="456"/>
        <end position="475"/>
    </location>
</feature>
<feature type="compositionally biased region" description="Polar residues" evidence="3">
    <location>
        <begin position="1"/>
        <end position="46"/>
    </location>
</feature>
<feature type="transmembrane region" description="Helical" evidence="2">
    <location>
        <begin position="330"/>
        <end position="350"/>
    </location>
</feature>
<comment type="subcellular location">
    <subcellularLocation>
        <location evidence="2">Cell membrane</location>
        <topology evidence="2">Multi-pass membrane protein</topology>
    </subcellularLocation>
</comment>
<keyword evidence="5" id="KW-1185">Reference proteome</keyword>
<gene>
    <name evidence="4" type="ORF">ODALV1_LOCUS7583</name>
</gene>
<dbReference type="SUPFAM" id="SSF103473">
    <property type="entry name" value="MFS general substrate transporter"/>
    <property type="match status" value="1"/>
</dbReference>
<accession>A0ABP1Q9E6</accession>
<evidence type="ECO:0000313" key="4">
    <source>
        <dbReference type="EMBL" id="CAL8090215.1"/>
    </source>
</evidence>
<feature type="transmembrane region" description="Helical" evidence="2">
    <location>
        <begin position="487"/>
        <end position="506"/>
    </location>
</feature>
<feature type="transmembrane region" description="Helical" evidence="2">
    <location>
        <begin position="87"/>
        <end position="106"/>
    </location>
</feature>
<name>A0ABP1Q9E6_9HEXA</name>
<dbReference type="InterPro" id="IPR004156">
    <property type="entry name" value="OATP"/>
</dbReference>
<dbReference type="Pfam" id="PF03137">
    <property type="entry name" value="OATP"/>
    <property type="match status" value="1"/>
</dbReference>
<dbReference type="Proteomes" id="UP001642540">
    <property type="component" value="Unassembled WGS sequence"/>
</dbReference>
<keyword evidence="1" id="KW-1015">Disulfide bond</keyword>
<keyword evidence="2" id="KW-0406">Ion transport</keyword>
<dbReference type="Gene3D" id="1.20.1250.20">
    <property type="entry name" value="MFS general substrate transporter like domains"/>
    <property type="match status" value="1"/>
</dbReference>
<keyword evidence="2" id="KW-0472">Membrane</keyword>
<feature type="transmembrane region" description="Helical" evidence="2">
    <location>
        <begin position="247"/>
        <end position="271"/>
    </location>
</feature>
<feature type="transmembrane region" description="Helical" evidence="2">
    <location>
        <begin position="154"/>
        <end position="176"/>
    </location>
</feature>
<comment type="similarity">
    <text evidence="2">Belongs to the organo anion transporter (TC 2.A.60) family.</text>
</comment>
<evidence type="ECO:0000256" key="1">
    <source>
        <dbReference type="ARBA" id="ARBA00023157"/>
    </source>
</evidence>